<dbReference type="PANTHER" id="PTHR43791">
    <property type="entry name" value="PERMEASE-RELATED"/>
    <property type="match status" value="1"/>
</dbReference>
<evidence type="ECO:0000259" key="8">
    <source>
        <dbReference type="PROSITE" id="PS50850"/>
    </source>
</evidence>
<feature type="transmembrane region" description="Helical" evidence="7">
    <location>
        <begin position="313"/>
        <end position="333"/>
    </location>
</feature>
<dbReference type="InParanoid" id="A0A166AB18"/>
<feature type="transmembrane region" description="Helical" evidence="7">
    <location>
        <begin position="433"/>
        <end position="454"/>
    </location>
</feature>
<evidence type="ECO:0000256" key="1">
    <source>
        <dbReference type="ARBA" id="ARBA00004141"/>
    </source>
</evidence>
<comment type="subcellular location">
    <subcellularLocation>
        <location evidence="1">Membrane</location>
        <topology evidence="1">Multi-pass membrane protein</topology>
    </subcellularLocation>
</comment>
<evidence type="ECO:0000256" key="5">
    <source>
        <dbReference type="ARBA" id="ARBA00023136"/>
    </source>
</evidence>
<feature type="transmembrane region" description="Helical" evidence="7">
    <location>
        <begin position="115"/>
        <end position="139"/>
    </location>
</feature>
<evidence type="ECO:0000256" key="2">
    <source>
        <dbReference type="ARBA" id="ARBA00022448"/>
    </source>
</evidence>
<feature type="domain" description="Major facilitator superfamily (MFS) profile" evidence="8">
    <location>
        <begin position="46"/>
        <end position="459"/>
    </location>
</feature>
<dbReference type="Gene3D" id="1.20.1250.20">
    <property type="entry name" value="MFS general substrate transporter like domains"/>
    <property type="match status" value="2"/>
</dbReference>
<dbReference type="InterPro" id="IPR036259">
    <property type="entry name" value="MFS_trans_sf"/>
</dbReference>
<feature type="transmembrane region" description="Helical" evidence="7">
    <location>
        <begin position="402"/>
        <end position="421"/>
    </location>
</feature>
<feature type="transmembrane region" description="Helical" evidence="7">
    <location>
        <begin position="145"/>
        <end position="164"/>
    </location>
</feature>
<evidence type="ECO:0000313" key="10">
    <source>
        <dbReference type="Proteomes" id="UP000077266"/>
    </source>
</evidence>
<feature type="transmembrane region" description="Helical" evidence="7">
    <location>
        <begin position="340"/>
        <end position="360"/>
    </location>
</feature>
<feature type="region of interest" description="Disordered" evidence="6">
    <location>
        <begin position="1"/>
        <end position="29"/>
    </location>
</feature>
<dbReference type="InterPro" id="IPR011701">
    <property type="entry name" value="MFS"/>
</dbReference>
<dbReference type="GO" id="GO:0022857">
    <property type="term" value="F:transmembrane transporter activity"/>
    <property type="evidence" value="ECO:0007669"/>
    <property type="project" value="InterPro"/>
</dbReference>
<keyword evidence="3 7" id="KW-0812">Transmembrane</keyword>
<keyword evidence="4 7" id="KW-1133">Transmembrane helix</keyword>
<sequence>MEPAFDEEKAQRTDRASTDEQEQTPTGTLERAAAERALVRKIDLRVLPILCLMYFCSFIDRGNIGNARLQGLPEDVLHGDPTGQQFDWVVSVFYFTYIIVQIPATVASKLYTPRLWLGCCTIAWGIASTLMATAFNLAGLLVCRLFIGIFEAGFGPTVPLYMSFFYTKEELGLRMAYWFGFAAVSGAFSGLIAYGIQQVHSSVANWKLLFIIEGIPTVIIGIVAMLFLADRPESAHMFSAQEKELAVARMKRGTSKEVEGTLNASHIKLALLDWRIYVGGVIYFGMNVALASISAFLPTIIKTFGFSNADAQLLTVPPYAVAAIVLCSLSYVSDRLQSRGIVMACATFIGGIGYLILLTVHHNVGAQYFAVFLITAPTYTTIGLIIAWFAHNLGSETKRATGIPMFMAIGQCGSVLGSHIYPTTEGPRYTKGFGVSCAMQFAACISCIILTVHYRRENRRRDAKHGVPQKDGEVDTSVVADRAEMFRYLP</sequence>
<reference evidence="9 10" key="1">
    <citation type="journal article" date="2016" name="Mol. Biol. Evol.">
        <title>Comparative Genomics of Early-Diverging Mushroom-Forming Fungi Provides Insights into the Origins of Lignocellulose Decay Capabilities.</title>
        <authorList>
            <person name="Nagy L.G."/>
            <person name="Riley R."/>
            <person name="Tritt A."/>
            <person name="Adam C."/>
            <person name="Daum C."/>
            <person name="Floudas D."/>
            <person name="Sun H."/>
            <person name="Yadav J.S."/>
            <person name="Pangilinan J."/>
            <person name="Larsson K.H."/>
            <person name="Matsuura K."/>
            <person name="Barry K."/>
            <person name="Labutti K."/>
            <person name="Kuo R."/>
            <person name="Ohm R.A."/>
            <person name="Bhattacharya S.S."/>
            <person name="Shirouzu T."/>
            <person name="Yoshinaga Y."/>
            <person name="Martin F.M."/>
            <person name="Grigoriev I.V."/>
            <person name="Hibbett D.S."/>
        </authorList>
    </citation>
    <scope>NUCLEOTIDE SEQUENCE [LARGE SCALE GENOMIC DNA]</scope>
    <source>
        <strain evidence="9 10">HHB12029</strain>
    </source>
</reference>
<dbReference type="FunFam" id="1.20.1250.20:FF:000013">
    <property type="entry name" value="MFS general substrate transporter"/>
    <property type="match status" value="1"/>
</dbReference>
<gene>
    <name evidence="9" type="ORF">EXIGLDRAFT_720588</name>
</gene>
<proteinExistence type="predicted"/>
<organism evidence="9 10">
    <name type="scientific">Exidia glandulosa HHB12029</name>
    <dbReference type="NCBI Taxonomy" id="1314781"/>
    <lineage>
        <taxon>Eukaryota</taxon>
        <taxon>Fungi</taxon>
        <taxon>Dikarya</taxon>
        <taxon>Basidiomycota</taxon>
        <taxon>Agaricomycotina</taxon>
        <taxon>Agaricomycetes</taxon>
        <taxon>Auriculariales</taxon>
        <taxon>Exidiaceae</taxon>
        <taxon>Exidia</taxon>
    </lineage>
</organism>
<dbReference type="SUPFAM" id="SSF103473">
    <property type="entry name" value="MFS general substrate transporter"/>
    <property type="match status" value="1"/>
</dbReference>
<feature type="transmembrane region" description="Helical" evidence="7">
    <location>
        <begin position="88"/>
        <end position="108"/>
    </location>
</feature>
<feature type="transmembrane region" description="Helical" evidence="7">
    <location>
        <begin position="208"/>
        <end position="229"/>
    </location>
</feature>
<dbReference type="AlphaFoldDB" id="A0A166AB18"/>
<name>A0A166AB18_EXIGL</name>
<dbReference type="PROSITE" id="PS50850">
    <property type="entry name" value="MFS"/>
    <property type="match status" value="1"/>
</dbReference>
<evidence type="ECO:0000313" key="9">
    <source>
        <dbReference type="EMBL" id="KZV90269.1"/>
    </source>
</evidence>
<evidence type="ECO:0000256" key="3">
    <source>
        <dbReference type="ARBA" id="ARBA00022692"/>
    </source>
</evidence>
<evidence type="ECO:0000256" key="4">
    <source>
        <dbReference type="ARBA" id="ARBA00022989"/>
    </source>
</evidence>
<accession>A0A166AB18</accession>
<evidence type="ECO:0000256" key="6">
    <source>
        <dbReference type="SAM" id="MobiDB-lite"/>
    </source>
</evidence>
<feature type="transmembrane region" description="Helical" evidence="7">
    <location>
        <begin position="176"/>
        <end position="196"/>
    </location>
</feature>
<dbReference type="EMBL" id="KV426053">
    <property type="protein sequence ID" value="KZV90269.1"/>
    <property type="molecule type" value="Genomic_DNA"/>
</dbReference>
<dbReference type="Pfam" id="PF07690">
    <property type="entry name" value="MFS_1"/>
    <property type="match status" value="1"/>
</dbReference>
<feature type="transmembrane region" description="Helical" evidence="7">
    <location>
        <begin position="366"/>
        <end position="390"/>
    </location>
</feature>
<evidence type="ECO:0000256" key="7">
    <source>
        <dbReference type="SAM" id="Phobius"/>
    </source>
</evidence>
<dbReference type="FunFam" id="1.20.1250.20:FF:000018">
    <property type="entry name" value="MFS transporter permease"/>
    <property type="match status" value="1"/>
</dbReference>
<dbReference type="STRING" id="1314781.A0A166AB18"/>
<keyword evidence="10" id="KW-1185">Reference proteome</keyword>
<keyword evidence="2" id="KW-0813">Transport</keyword>
<keyword evidence="5 7" id="KW-0472">Membrane</keyword>
<dbReference type="InterPro" id="IPR020846">
    <property type="entry name" value="MFS_dom"/>
</dbReference>
<dbReference type="PANTHER" id="PTHR43791:SF36">
    <property type="entry name" value="TRANSPORTER, PUTATIVE (AFU_ORTHOLOGUE AFUA_6G08340)-RELATED"/>
    <property type="match status" value="1"/>
</dbReference>
<dbReference type="Proteomes" id="UP000077266">
    <property type="component" value="Unassembled WGS sequence"/>
</dbReference>
<feature type="compositionally biased region" description="Basic and acidic residues" evidence="6">
    <location>
        <begin position="1"/>
        <end position="18"/>
    </location>
</feature>
<dbReference type="GO" id="GO:0016020">
    <property type="term" value="C:membrane"/>
    <property type="evidence" value="ECO:0007669"/>
    <property type="project" value="UniProtKB-SubCell"/>
</dbReference>
<dbReference type="OrthoDB" id="2985014at2759"/>
<protein>
    <submittedName>
        <fullName evidence="9">MFS general substrate transporter</fullName>
    </submittedName>
</protein>
<feature type="transmembrane region" description="Helical" evidence="7">
    <location>
        <begin position="276"/>
        <end position="301"/>
    </location>
</feature>